<reference evidence="2 3" key="1">
    <citation type="submission" date="2020-07" db="EMBL/GenBank/DDBJ databases">
        <title>Sequencing the genomes of 1000 actinobacteria strains.</title>
        <authorList>
            <person name="Klenk H.-P."/>
        </authorList>
    </citation>
    <scope>NUCLEOTIDE SEQUENCE [LARGE SCALE GENOMIC DNA]</scope>
    <source>
        <strain evidence="2 3">DSM 26487</strain>
    </source>
</reference>
<dbReference type="PANTHER" id="PTHR46112">
    <property type="entry name" value="AMINOPEPTIDASE"/>
    <property type="match status" value="1"/>
</dbReference>
<dbReference type="InterPro" id="IPR000994">
    <property type="entry name" value="Pept_M24"/>
</dbReference>
<dbReference type="PANTHER" id="PTHR46112:SF2">
    <property type="entry name" value="XAA-PRO AMINOPEPTIDASE P-RELATED"/>
    <property type="match status" value="1"/>
</dbReference>
<proteinExistence type="predicted"/>
<protein>
    <submittedName>
        <fullName evidence="2">Xaa-Pro aminopeptidase</fullName>
    </submittedName>
</protein>
<sequence>MRGQTWPTRRRIKAGDILSFTCFPTVAGYGTALRRTLFLGEPDARALQTWATNLNIRQHALEVIRPGTTCRKIERELDETRADHSWRHLSDRNHRVRLLAHPYGPWAGRETIRDLDIALEPGMLVSLRVTSAVAQHEPGAGVYGDTDVLFVNETGAELLTAFPAGPEHNLLTG</sequence>
<dbReference type="Proteomes" id="UP000564496">
    <property type="component" value="Unassembled WGS sequence"/>
</dbReference>
<dbReference type="Gene3D" id="3.90.230.10">
    <property type="entry name" value="Creatinase/methionine aminopeptidase superfamily"/>
    <property type="match status" value="1"/>
</dbReference>
<feature type="domain" description="Peptidase M24" evidence="1">
    <location>
        <begin position="6"/>
        <end position="132"/>
    </location>
</feature>
<dbReference type="InterPro" id="IPR036005">
    <property type="entry name" value="Creatinase/aminopeptidase-like"/>
</dbReference>
<keyword evidence="2" id="KW-0031">Aminopeptidase</keyword>
<gene>
    <name evidence="2" type="ORF">BJ988_002724</name>
</gene>
<dbReference type="Pfam" id="PF00557">
    <property type="entry name" value="Peptidase_M24"/>
    <property type="match status" value="1"/>
</dbReference>
<dbReference type="InterPro" id="IPR050659">
    <property type="entry name" value="Peptidase_M24B"/>
</dbReference>
<dbReference type="EMBL" id="JACBZR010000001">
    <property type="protein sequence ID" value="NYI78076.1"/>
    <property type="molecule type" value="Genomic_DNA"/>
</dbReference>
<keyword evidence="3" id="KW-1185">Reference proteome</keyword>
<name>A0A7Z0DMQ0_9ACTN</name>
<evidence type="ECO:0000259" key="1">
    <source>
        <dbReference type="Pfam" id="PF00557"/>
    </source>
</evidence>
<accession>A0A7Z0DMQ0</accession>
<evidence type="ECO:0000313" key="3">
    <source>
        <dbReference type="Proteomes" id="UP000564496"/>
    </source>
</evidence>
<keyword evidence="2" id="KW-0645">Protease</keyword>
<evidence type="ECO:0000313" key="2">
    <source>
        <dbReference type="EMBL" id="NYI78076.1"/>
    </source>
</evidence>
<comment type="caution">
    <text evidence="2">The sequence shown here is derived from an EMBL/GenBank/DDBJ whole genome shotgun (WGS) entry which is preliminary data.</text>
</comment>
<organism evidence="2 3">
    <name type="scientific">Nocardioides panzhihuensis</name>
    <dbReference type="NCBI Taxonomy" id="860243"/>
    <lineage>
        <taxon>Bacteria</taxon>
        <taxon>Bacillati</taxon>
        <taxon>Actinomycetota</taxon>
        <taxon>Actinomycetes</taxon>
        <taxon>Propionibacteriales</taxon>
        <taxon>Nocardioidaceae</taxon>
        <taxon>Nocardioides</taxon>
    </lineage>
</organism>
<dbReference type="GO" id="GO:0004177">
    <property type="term" value="F:aminopeptidase activity"/>
    <property type="evidence" value="ECO:0007669"/>
    <property type="project" value="UniProtKB-KW"/>
</dbReference>
<keyword evidence="2" id="KW-0378">Hydrolase</keyword>
<dbReference type="SUPFAM" id="SSF55920">
    <property type="entry name" value="Creatinase/aminopeptidase"/>
    <property type="match status" value="1"/>
</dbReference>
<dbReference type="AlphaFoldDB" id="A0A7Z0DMQ0"/>